<feature type="domain" description="Zn(2)-C6 fungal-type" evidence="3">
    <location>
        <begin position="10"/>
        <end position="38"/>
    </location>
</feature>
<dbReference type="EMBL" id="ML996319">
    <property type="protein sequence ID" value="KAF2727669.1"/>
    <property type="molecule type" value="Genomic_DNA"/>
</dbReference>
<dbReference type="Pfam" id="PF11951">
    <property type="entry name" value="Fungal_trans_2"/>
    <property type="match status" value="1"/>
</dbReference>
<dbReference type="Proteomes" id="UP000799444">
    <property type="component" value="Unassembled WGS sequence"/>
</dbReference>
<name>A0A9P4QMH2_9PLEO</name>
<evidence type="ECO:0000313" key="5">
    <source>
        <dbReference type="Proteomes" id="UP000799444"/>
    </source>
</evidence>
<dbReference type="InterPro" id="IPR053178">
    <property type="entry name" value="Osmoadaptation_assoc"/>
</dbReference>
<evidence type="ECO:0000259" key="3">
    <source>
        <dbReference type="PROSITE" id="PS50048"/>
    </source>
</evidence>
<evidence type="ECO:0000313" key="4">
    <source>
        <dbReference type="EMBL" id="KAF2727669.1"/>
    </source>
</evidence>
<dbReference type="GO" id="GO:0008270">
    <property type="term" value="F:zinc ion binding"/>
    <property type="evidence" value="ECO:0007669"/>
    <property type="project" value="InterPro"/>
</dbReference>
<sequence>MVNVAGRSKGCSNCRRAKVKCDQARPTCQRCQRRGQDCDGPRDVAFVTAKIVGSRHRTEKRARSQNSSTPAAENSGKEDVSAPSAPSAPPARRKSPMSAILCGDKYDMYICFSRQWFRRGAPLDLSLDVLHPDKLLTAGTAGAGASLFPTCVLSFAAIYFGTQHRVPDITRMGYAVHGRALLQLNAALVDPNCYVRDDVLLAVSALAILEGLVPTAPKSYLNHMLGLERLMELRDPRVYYSELSMGLYKATRHMIIFSSLRTGRASVMARDEWKEALRRGCGEKELQEQSLYDLLADCAVVNVQRDEMLKRRDAGAEGVSRLEEEVHNKAMQLLGRVRSWKKQWDDEYTEVPAHTYDTKESKSPIPFPTVFEFSNNQAATMLMFYNTTLIHVLRILVTAAPPPSPSNAARDADDWAMQISAAEHAAALEICQCVPFLFRHNNRSGHSPVVQWSVMSAWETLGSGTWPEGRWLKERLGEAAGGLVMHGIWNG</sequence>
<dbReference type="AlphaFoldDB" id="A0A9P4QMH2"/>
<dbReference type="SUPFAM" id="SSF57701">
    <property type="entry name" value="Zn2/Cys6 DNA-binding domain"/>
    <property type="match status" value="1"/>
</dbReference>
<dbReference type="PANTHER" id="PTHR38111">
    <property type="entry name" value="ZN(2)-C6 FUNGAL-TYPE DOMAIN-CONTAINING PROTEIN-RELATED"/>
    <property type="match status" value="1"/>
</dbReference>
<dbReference type="PANTHER" id="PTHR38111:SF2">
    <property type="entry name" value="FINGER DOMAIN PROTEIN, PUTATIVE (AFU_ORTHOLOGUE AFUA_1G01560)-RELATED"/>
    <property type="match status" value="1"/>
</dbReference>
<reference evidence="4" key="1">
    <citation type="journal article" date="2020" name="Stud. Mycol.">
        <title>101 Dothideomycetes genomes: a test case for predicting lifestyles and emergence of pathogens.</title>
        <authorList>
            <person name="Haridas S."/>
            <person name="Albert R."/>
            <person name="Binder M."/>
            <person name="Bloem J."/>
            <person name="Labutti K."/>
            <person name="Salamov A."/>
            <person name="Andreopoulos B."/>
            <person name="Baker S."/>
            <person name="Barry K."/>
            <person name="Bills G."/>
            <person name="Bluhm B."/>
            <person name="Cannon C."/>
            <person name="Castanera R."/>
            <person name="Culley D."/>
            <person name="Daum C."/>
            <person name="Ezra D."/>
            <person name="Gonzalez J."/>
            <person name="Henrissat B."/>
            <person name="Kuo A."/>
            <person name="Liang C."/>
            <person name="Lipzen A."/>
            <person name="Lutzoni F."/>
            <person name="Magnuson J."/>
            <person name="Mondo S."/>
            <person name="Nolan M."/>
            <person name="Ohm R."/>
            <person name="Pangilinan J."/>
            <person name="Park H.-J."/>
            <person name="Ramirez L."/>
            <person name="Alfaro M."/>
            <person name="Sun H."/>
            <person name="Tritt A."/>
            <person name="Yoshinaga Y."/>
            <person name="Zwiers L.-H."/>
            <person name="Turgeon B."/>
            <person name="Goodwin S."/>
            <person name="Spatafora J."/>
            <person name="Crous P."/>
            <person name="Grigoriev I."/>
        </authorList>
    </citation>
    <scope>NUCLEOTIDE SEQUENCE</scope>
    <source>
        <strain evidence="4">CBS 125425</strain>
    </source>
</reference>
<dbReference type="InterPro" id="IPR001138">
    <property type="entry name" value="Zn2Cys6_DnaBD"/>
</dbReference>
<proteinExistence type="predicted"/>
<accession>A0A9P4QMH2</accession>
<organism evidence="4 5">
    <name type="scientific">Polyplosphaeria fusca</name>
    <dbReference type="NCBI Taxonomy" id="682080"/>
    <lineage>
        <taxon>Eukaryota</taxon>
        <taxon>Fungi</taxon>
        <taxon>Dikarya</taxon>
        <taxon>Ascomycota</taxon>
        <taxon>Pezizomycotina</taxon>
        <taxon>Dothideomycetes</taxon>
        <taxon>Pleosporomycetidae</taxon>
        <taxon>Pleosporales</taxon>
        <taxon>Tetraplosphaeriaceae</taxon>
        <taxon>Polyplosphaeria</taxon>
    </lineage>
</organism>
<dbReference type="Pfam" id="PF00172">
    <property type="entry name" value="Zn_clus"/>
    <property type="match status" value="1"/>
</dbReference>
<dbReference type="GO" id="GO:0000981">
    <property type="term" value="F:DNA-binding transcription factor activity, RNA polymerase II-specific"/>
    <property type="evidence" value="ECO:0007669"/>
    <property type="project" value="InterPro"/>
</dbReference>
<dbReference type="Gene3D" id="4.10.240.10">
    <property type="entry name" value="Zn(2)-C6 fungal-type DNA-binding domain"/>
    <property type="match status" value="1"/>
</dbReference>
<evidence type="ECO:0000256" key="2">
    <source>
        <dbReference type="SAM" id="MobiDB-lite"/>
    </source>
</evidence>
<dbReference type="OrthoDB" id="5126878at2759"/>
<comment type="caution">
    <text evidence="4">The sequence shown here is derived from an EMBL/GenBank/DDBJ whole genome shotgun (WGS) entry which is preliminary data.</text>
</comment>
<dbReference type="SMART" id="SM00066">
    <property type="entry name" value="GAL4"/>
    <property type="match status" value="1"/>
</dbReference>
<protein>
    <recommendedName>
        <fullName evidence="3">Zn(2)-C6 fungal-type domain-containing protein</fullName>
    </recommendedName>
</protein>
<feature type="region of interest" description="Disordered" evidence="2">
    <location>
        <begin position="52"/>
        <end position="95"/>
    </location>
</feature>
<dbReference type="PROSITE" id="PS50048">
    <property type="entry name" value="ZN2_CY6_FUNGAL_2"/>
    <property type="match status" value="1"/>
</dbReference>
<evidence type="ECO:0000256" key="1">
    <source>
        <dbReference type="ARBA" id="ARBA00023242"/>
    </source>
</evidence>
<dbReference type="PROSITE" id="PS00463">
    <property type="entry name" value="ZN2_CY6_FUNGAL_1"/>
    <property type="match status" value="1"/>
</dbReference>
<dbReference type="InterPro" id="IPR036864">
    <property type="entry name" value="Zn2-C6_fun-type_DNA-bd_sf"/>
</dbReference>
<gene>
    <name evidence="4" type="ORF">EJ04DRAFT_132911</name>
</gene>
<keyword evidence="5" id="KW-1185">Reference proteome</keyword>
<dbReference type="InterPro" id="IPR021858">
    <property type="entry name" value="Fun_TF"/>
</dbReference>
<keyword evidence="1" id="KW-0539">Nucleus</keyword>
<dbReference type="CDD" id="cd00067">
    <property type="entry name" value="GAL4"/>
    <property type="match status" value="1"/>
</dbReference>